<comment type="caution">
    <text evidence="2">The sequence shown here is derived from an EMBL/GenBank/DDBJ whole genome shotgun (WGS) entry which is preliminary data.</text>
</comment>
<dbReference type="AlphaFoldDB" id="A0A8J7KMN1"/>
<feature type="domain" description="DUF397" evidence="1">
    <location>
        <begin position="5"/>
        <end position="58"/>
    </location>
</feature>
<accession>A0A8J7KMN1</accession>
<keyword evidence="3" id="KW-1185">Reference proteome</keyword>
<evidence type="ECO:0000313" key="3">
    <source>
        <dbReference type="Proteomes" id="UP000622552"/>
    </source>
</evidence>
<name>A0A8J7KMN1_9ACTN</name>
<dbReference type="InterPro" id="IPR007278">
    <property type="entry name" value="DUF397"/>
</dbReference>
<proteinExistence type="predicted"/>
<dbReference type="EMBL" id="JADOUF010000001">
    <property type="protein sequence ID" value="MBG6139341.1"/>
    <property type="molecule type" value="Genomic_DNA"/>
</dbReference>
<gene>
    <name evidence="2" type="ORF">IW245_005535</name>
</gene>
<dbReference type="Pfam" id="PF04149">
    <property type="entry name" value="DUF397"/>
    <property type="match status" value="1"/>
</dbReference>
<evidence type="ECO:0000313" key="2">
    <source>
        <dbReference type="EMBL" id="MBG6139341.1"/>
    </source>
</evidence>
<sequence>MTAAHFIKAARSDGNPDNCVECTFDHVSAGVVGVRDSKDPLGPVLVFPVADWHAFLAAQL</sequence>
<organism evidence="2 3">
    <name type="scientific">Longispora fulva</name>
    <dbReference type="NCBI Taxonomy" id="619741"/>
    <lineage>
        <taxon>Bacteria</taxon>
        <taxon>Bacillati</taxon>
        <taxon>Actinomycetota</taxon>
        <taxon>Actinomycetes</taxon>
        <taxon>Micromonosporales</taxon>
        <taxon>Micromonosporaceae</taxon>
        <taxon>Longispora</taxon>
    </lineage>
</organism>
<dbReference type="RefSeq" id="WP_372445255.1">
    <property type="nucleotide sequence ID" value="NZ_BONS01000012.1"/>
</dbReference>
<dbReference type="Proteomes" id="UP000622552">
    <property type="component" value="Unassembled WGS sequence"/>
</dbReference>
<reference evidence="2" key="1">
    <citation type="submission" date="2020-11" db="EMBL/GenBank/DDBJ databases">
        <title>Sequencing the genomes of 1000 actinobacteria strains.</title>
        <authorList>
            <person name="Klenk H.-P."/>
        </authorList>
    </citation>
    <scope>NUCLEOTIDE SEQUENCE</scope>
    <source>
        <strain evidence="2">DSM 45356</strain>
    </source>
</reference>
<protein>
    <recommendedName>
        <fullName evidence="1">DUF397 domain-containing protein</fullName>
    </recommendedName>
</protein>
<evidence type="ECO:0000259" key="1">
    <source>
        <dbReference type="Pfam" id="PF04149"/>
    </source>
</evidence>